<evidence type="ECO:0008006" key="3">
    <source>
        <dbReference type="Google" id="ProtNLM"/>
    </source>
</evidence>
<dbReference type="Gene3D" id="1.10.20.60">
    <property type="entry name" value="Glu-tRNAGln amidotransferase C subunit, N-terminal domain"/>
    <property type="match status" value="1"/>
</dbReference>
<dbReference type="InterPro" id="IPR036113">
    <property type="entry name" value="Asp/Glu-ADT_sf_sub_c"/>
</dbReference>
<name>A0A7G1G696_9BACT</name>
<protein>
    <recommendedName>
        <fullName evidence="3">Asp/Glu-ADT subunit C</fullName>
    </recommendedName>
</protein>
<dbReference type="Pfam" id="PF02686">
    <property type="entry name" value="GatC"/>
    <property type="match status" value="1"/>
</dbReference>
<organism evidence="1 2">
    <name type="scientific">Tepiditoga spiralis</name>
    <dbReference type="NCBI Taxonomy" id="2108365"/>
    <lineage>
        <taxon>Bacteria</taxon>
        <taxon>Thermotogati</taxon>
        <taxon>Thermotogota</taxon>
        <taxon>Thermotogae</taxon>
        <taxon>Petrotogales</taxon>
        <taxon>Petrotogaceae</taxon>
        <taxon>Tepiditoga</taxon>
    </lineage>
</organism>
<keyword evidence="2" id="KW-1185">Reference proteome</keyword>
<dbReference type="SUPFAM" id="SSF141000">
    <property type="entry name" value="Glu-tRNAGln amidotransferase C subunit"/>
    <property type="match status" value="1"/>
</dbReference>
<dbReference type="GO" id="GO:0070681">
    <property type="term" value="P:glutaminyl-tRNAGln biosynthesis via transamidation"/>
    <property type="evidence" value="ECO:0007669"/>
    <property type="project" value="TreeGrafter"/>
</dbReference>
<dbReference type="KEGG" id="ocy:OSSY52_04740"/>
<reference evidence="1 2" key="1">
    <citation type="submission" date="2018-06" db="EMBL/GenBank/DDBJ databases">
        <title>Genome sequencing of Oceanotoga sp. sy52.</title>
        <authorList>
            <person name="Mori K."/>
        </authorList>
    </citation>
    <scope>NUCLEOTIDE SEQUENCE [LARGE SCALE GENOMIC DNA]</scope>
    <source>
        <strain evidence="2">sy52</strain>
    </source>
</reference>
<dbReference type="PANTHER" id="PTHR15004:SF0">
    <property type="entry name" value="GLUTAMYL-TRNA(GLN) AMIDOTRANSFERASE SUBUNIT C, MITOCHONDRIAL"/>
    <property type="match status" value="1"/>
</dbReference>
<dbReference type="FunCoup" id="A0A7G1G696">
    <property type="interactions" value="393"/>
</dbReference>
<dbReference type="EMBL" id="AP018712">
    <property type="protein sequence ID" value="BBE30333.1"/>
    <property type="molecule type" value="Genomic_DNA"/>
</dbReference>
<dbReference type="InParanoid" id="A0A7G1G696"/>
<dbReference type="AlphaFoldDB" id="A0A7G1G696"/>
<dbReference type="Proteomes" id="UP000516361">
    <property type="component" value="Chromosome"/>
</dbReference>
<dbReference type="RefSeq" id="WP_190615445.1">
    <property type="nucleotide sequence ID" value="NZ_AP018712.1"/>
</dbReference>
<sequence>MLKSDIKKLEKLANIELTEEEEKVIEKDLSNLLEYMSQLDEINVDNVEEMYSPISNELKTVVHKDDPVLFENTEKIKNEFPEIKNDLLKIPSIHG</sequence>
<dbReference type="InterPro" id="IPR003837">
    <property type="entry name" value="GatC"/>
</dbReference>
<proteinExistence type="predicted"/>
<dbReference type="PANTHER" id="PTHR15004">
    <property type="entry name" value="GLUTAMYL-TRNA(GLN) AMIDOTRANSFERASE SUBUNIT C, MITOCHONDRIAL"/>
    <property type="match status" value="1"/>
</dbReference>
<evidence type="ECO:0000313" key="2">
    <source>
        <dbReference type="Proteomes" id="UP000516361"/>
    </source>
</evidence>
<gene>
    <name evidence="1" type="ORF">OSSY52_04740</name>
</gene>
<evidence type="ECO:0000313" key="1">
    <source>
        <dbReference type="EMBL" id="BBE30333.1"/>
    </source>
</evidence>
<dbReference type="GO" id="GO:0006450">
    <property type="term" value="P:regulation of translational fidelity"/>
    <property type="evidence" value="ECO:0007669"/>
    <property type="project" value="InterPro"/>
</dbReference>
<dbReference type="NCBIfam" id="TIGR00135">
    <property type="entry name" value="gatC"/>
    <property type="match status" value="1"/>
</dbReference>
<accession>A0A7G1G696</accession>